<dbReference type="EMBL" id="CP020472">
    <property type="protein sequence ID" value="ARD22317.1"/>
    <property type="molecule type" value="Genomic_DNA"/>
</dbReference>
<proteinExistence type="predicted"/>
<organism evidence="2 3">
    <name type="scientific">Shewanella japonica</name>
    <dbReference type="NCBI Taxonomy" id="93973"/>
    <lineage>
        <taxon>Bacteria</taxon>
        <taxon>Pseudomonadati</taxon>
        <taxon>Pseudomonadota</taxon>
        <taxon>Gammaproteobacteria</taxon>
        <taxon>Alteromonadales</taxon>
        <taxon>Shewanellaceae</taxon>
        <taxon>Shewanella</taxon>
    </lineage>
</organism>
<dbReference type="Gene3D" id="3.40.50.880">
    <property type="match status" value="1"/>
</dbReference>
<reference evidence="2 3" key="1">
    <citation type="submission" date="2017-03" db="EMBL/GenBank/DDBJ databases">
        <title>Genome sequencing of Shewanella japonica KCTC 22435.</title>
        <authorList>
            <person name="Kim K.M."/>
        </authorList>
    </citation>
    <scope>NUCLEOTIDE SEQUENCE [LARGE SCALE GENOMIC DNA]</scope>
    <source>
        <strain evidence="2 3">KCTC 22435</strain>
    </source>
</reference>
<keyword evidence="3" id="KW-1185">Reference proteome</keyword>
<dbReference type="SUPFAM" id="SSF52317">
    <property type="entry name" value="Class I glutamine amidotransferase-like"/>
    <property type="match status" value="1"/>
</dbReference>
<dbReference type="Pfam" id="PF06283">
    <property type="entry name" value="ThuA"/>
    <property type="match status" value="1"/>
</dbReference>
<protein>
    <submittedName>
        <fullName evidence="2">Crp/Fnr family transcriptional regulator</fullName>
    </submittedName>
</protein>
<gene>
    <name evidence="2" type="ORF">SJ2017_2019</name>
</gene>
<evidence type="ECO:0000313" key="3">
    <source>
        <dbReference type="Proteomes" id="UP000191820"/>
    </source>
</evidence>
<dbReference type="PANTHER" id="PTHR40469:SF2">
    <property type="entry name" value="GALACTOSE-BINDING DOMAIN-LIKE SUPERFAMILY PROTEIN"/>
    <property type="match status" value="1"/>
</dbReference>
<accession>A0ABM6JJC6</accession>
<evidence type="ECO:0000313" key="2">
    <source>
        <dbReference type="EMBL" id="ARD22317.1"/>
    </source>
</evidence>
<evidence type="ECO:0000259" key="1">
    <source>
        <dbReference type="Pfam" id="PF06283"/>
    </source>
</evidence>
<sequence>MISKNYQLTRDFVSSFYQSKLLGFLLLLFISTWCCTIKQVNATGFDTLPKKQFNVLVFSKTSGWHHKSILNGVKAIEELAERHFFNVIWHQEAHYINTQYLVDVDVVIFLATSGDILNEKQKQALETYVQSGKGFVGIHSAADTEYSWEWYHKLIGHTFIIHPTVQTALVNKTAIDFVGSEQLPASFWFTDEWYDFSEANTPSLQYLLTVDEQTYQTQSDWGEKQGDGMGDFHPIAWFQYYDGGRSFYTGLGHLGAVYQDPLFLAHLYGGIYWAATGLGYRQ</sequence>
<dbReference type="Proteomes" id="UP000191820">
    <property type="component" value="Chromosome"/>
</dbReference>
<dbReference type="PANTHER" id="PTHR40469">
    <property type="entry name" value="SECRETED GLYCOSYL HYDROLASE"/>
    <property type="match status" value="1"/>
</dbReference>
<dbReference type="RefSeq" id="WP_080915698.1">
    <property type="nucleotide sequence ID" value="NZ_CP020472.1"/>
</dbReference>
<dbReference type="InterPro" id="IPR029062">
    <property type="entry name" value="Class_I_gatase-like"/>
</dbReference>
<name>A0ABM6JJC6_9GAMM</name>
<dbReference type="InterPro" id="IPR029010">
    <property type="entry name" value="ThuA-like"/>
</dbReference>
<feature type="domain" description="ThuA-like" evidence="1">
    <location>
        <begin position="54"/>
        <end position="274"/>
    </location>
</feature>